<proteinExistence type="predicted"/>
<organism evidence="1 2">
    <name type="scientific">Paenibacillus alvei</name>
    <name type="common">Bacillus alvei</name>
    <dbReference type="NCBI Taxonomy" id="44250"/>
    <lineage>
        <taxon>Bacteria</taxon>
        <taxon>Bacillati</taxon>
        <taxon>Bacillota</taxon>
        <taxon>Bacilli</taxon>
        <taxon>Bacillales</taxon>
        <taxon>Paenibacillaceae</taxon>
        <taxon>Paenibacillus</taxon>
    </lineage>
</organism>
<dbReference type="EMBL" id="JAMDNP010000002">
    <property type="protein sequence ID" value="MCY9759146.1"/>
    <property type="molecule type" value="Genomic_DNA"/>
</dbReference>
<keyword evidence="2" id="KW-1185">Reference proteome</keyword>
<accession>A0ABT4GR26</accession>
<sequence length="49" mass="5384">MTAAKLLVPGHPIVIFYNSTTLFSANPTWRAKFFSQKKKLSNDTSGIVG</sequence>
<protein>
    <submittedName>
        <fullName evidence="1">Uncharacterized protein</fullName>
    </submittedName>
</protein>
<reference evidence="1 2" key="1">
    <citation type="submission" date="2022-05" db="EMBL/GenBank/DDBJ databases">
        <title>Genome Sequencing of Bee-Associated Microbes.</title>
        <authorList>
            <person name="Dunlap C."/>
        </authorList>
    </citation>
    <scope>NUCLEOTIDE SEQUENCE [LARGE SCALE GENOMIC DNA]</scope>
    <source>
        <strain evidence="1 2">NRRL B-04010</strain>
    </source>
</reference>
<name>A0ABT4GR26_PAEAL</name>
<comment type="caution">
    <text evidence="1">The sequence shown here is derived from an EMBL/GenBank/DDBJ whole genome shotgun (WGS) entry which is preliminary data.</text>
</comment>
<evidence type="ECO:0000313" key="1">
    <source>
        <dbReference type="EMBL" id="MCY9759146.1"/>
    </source>
</evidence>
<dbReference type="Proteomes" id="UP001527181">
    <property type="component" value="Unassembled WGS sequence"/>
</dbReference>
<dbReference type="RefSeq" id="WP_268598302.1">
    <property type="nucleotide sequence ID" value="NZ_JAMDNL010000064.1"/>
</dbReference>
<gene>
    <name evidence="1" type="ORF">M5X12_01025</name>
</gene>
<evidence type="ECO:0000313" key="2">
    <source>
        <dbReference type="Proteomes" id="UP001527181"/>
    </source>
</evidence>